<proteinExistence type="predicted"/>
<name>A0ABX0GYF2_9ACTN</name>
<dbReference type="SUPFAM" id="SSF52540">
    <property type="entry name" value="P-loop containing nucleoside triphosphate hydrolases"/>
    <property type="match status" value="1"/>
</dbReference>
<dbReference type="EMBL" id="JAANNP010000042">
    <property type="protein sequence ID" value="NHC15625.1"/>
    <property type="molecule type" value="Genomic_DNA"/>
</dbReference>
<feature type="non-terminal residue" evidence="2">
    <location>
        <position position="1"/>
    </location>
</feature>
<gene>
    <name evidence="2" type="ORF">G9H71_17730</name>
</gene>
<dbReference type="InterPro" id="IPR027417">
    <property type="entry name" value="P-loop_NTPase"/>
</dbReference>
<keyword evidence="3" id="KW-1185">Reference proteome</keyword>
<feature type="region of interest" description="Disordered" evidence="1">
    <location>
        <begin position="56"/>
        <end position="114"/>
    </location>
</feature>
<dbReference type="Gene3D" id="3.40.50.300">
    <property type="entry name" value="P-loop containing nucleotide triphosphate hydrolases"/>
    <property type="match status" value="1"/>
</dbReference>
<evidence type="ECO:0008006" key="4">
    <source>
        <dbReference type="Google" id="ProtNLM"/>
    </source>
</evidence>
<feature type="compositionally biased region" description="Polar residues" evidence="1">
    <location>
        <begin position="77"/>
        <end position="87"/>
    </location>
</feature>
<evidence type="ECO:0000256" key="1">
    <source>
        <dbReference type="SAM" id="MobiDB-lite"/>
    </source>
</evidence>
<organism evidence="2 3">
    <name type="scientific">Motilibacter deserti</name>
    <dbReference type="NCBI Taxonomy" id="2714956"/>
    <lineage>
        <taxon>Bacteria</taxon>
        <taxon>Bacillati</taxon>
        <taxon>Actinomycetota</taxon>
        <taxon>Actinomycetes</taxon>
        <taxon>Motilibacterales</taxon>
        <taxon>Motilibacteraceae</taxon>
        <taxon>Motilibacter</taxon>
    </lineage>
</organism>
<accession>A0ABX0GYF2</accession>
<evidence type="ECO:0000313" key="3">
    <source>
        <dbReference type="Proteomes" id="UP000800981"/>
    </source>
</evidence>
<sequence length="227" mass="23161">GRVLTLLGPDALRRATLARLDDASARCPAGHRHGGVVRVASPVPPARTTVRAALAAAAHATDEPRASTLSAGHGTGPDSTATDSTGHGTAAHSTDPHGNGAPTTNPPTTEPRAGARHWLGDALGERVDPLLDRQLAGLGPVDRRLVALAVAVAQGPAALVVDRLTDGLDAEGRRALLALLRCLAADRRAVLVDDSDPVAALAVADDAVRVGVPGVLERVELDYPRGV</sequence>
<dbReference type="Proteomes" id="UP000800981">
    <property type="component" value="Unassembled WGS sequence"/>
</dbReference>
<reference evidence="2 3" key="1">
    <citation type="submission" date="2020-03" db="EMBL/GenBank/DDBJ databases">
        <title>Two novel Motilibacter sp.</title>
        <authorList>
            <person name="Liu S."/>
        </authorList>
    </citation>
    <scope>NUCLEOTIDE SEQUENCE [LARGE SCALE GENOMIC DNA]</scope>
    <source>
        <strain evidence="2 3">E257</strain>
    </source>
</reference>
<protein>
    <recommendedName>
        <fullName evidence="4">ABC transporter family protein</fullName>
    </recommendedName>
</protein>
<comment type="caution">
    <text evidence="2">The sequence shown here is derived from an EMBL/GenBank/DDBJ whole genome shotgun (WGS) entry which is preliminary data.</text>
</comment>
<evidence type="ECO:0000313" key="2">
    <source>
        <dbReference type="EMBL" id="NHC15625.1"/>
    </source>
</evidence>